<dbReference type="RefSeq" id="WP_183335819.1">
    <property type="nucleotide sequence ID" value="NZ_BMHX01000007.1"/>
</dbReference>
<keyword evidence="2" id="KW-1185">Reference proteome</keyword>
<evidence type="ECO:0000313" key="1">
    <source>
        <dbReference type="EMBL" id="MBB6169457.1"/>
    </source>
</evidence>
<dbReference type="AlphaFoldDB" id="A0A841KAD0"/>
<dbReference type="Proteomes" id="UP000588017">
    <property type="component" value="Unassembled WGS sequence"/>
</dbReference>
<name>A0A841KAD0_9HYPH</name>
<comment type="caution">
    <text evidence="1">The sequence shown here is derived from an EMBL/GenBank/DDBJ whole genome shotgun (WGS) entry which is preliminary data.</text>
</comment>
<proteinExistence type="predicted"/>
<reference evidence="1 2" key="1">
    <citation type="submission" date="2020-08" db="EMBL/GenBank/DDBJ databases">
        <title>Genomic Encyclopedia of Type Strains, Phase IV (KMG-IV): sequencing the most valuable type-strain genomes for metagenomic binning, comparative biology and taxonomic classification.</title>
        <authorList>
            <person name="Goeker M."/>
        </authorList>
    </citation>
    <scope>NUCLEOTIDE SEQUENCE [LARGE SCALE GENOMIC DNA]</scope>
    <source>
        <strain evidence="1 2">DSM 101465</strain>
    </source>
</reference>
<sequence>MSPRPLTQAEVDVMAERARLRCEAPHCRGDMARAAALYASLSTLPEAVRSHEDRQRDLVLAGAIILAEIEQMDAAAHDCMKDTA</sequence>
<evidence type="ECO:0000313" key="2">
    <source>
        <dbReference type="Proteomes" id="UP000588017"/>
    </source>
</evidence>
<dbReference type="EMBL" id="JACHEH010000007">
    <property type="protein sequence ID" value="MBB6169457.1"/>
    <property type="molecule type" value="Genomic_DNA"/>
</dbReference>
<protein>
    <submittedName>
        <fullName evidence="1">Uncharacterized protein</fullName>
    </submittedName>
</protein>
<organism evidence="1 2">
    <name type="scientific">Chelatococcus composti</name>
    <dbReference type="NCBI Taxonomy" id="1743235"/>
    <lineage>
        <taxon>Bacteria</taxon>
        <taxon>Pseudomonadati</taxon>
        <taxon>Pseudomonadota</taxon>
        <taxon>Alphaproteobacteria</taxon>
        <taxon>Hyphomicrobiales</taxon>
        <taxon>Chelatococcaceae</taxon>
        <taxon>Chelatococcus</taxon>
    </lineage>
</organism>
<gene>
    <name evidence="1" type="ORF">HNQ73_003099</name>
</gene>
<accession>A0A841KAD0</accession>